<comment type="caution">
    <text evidence="1">The sequence shown here is derived from an EMBL/GenBank/DDBJ whole genome shotgun (WGS) entry which is preliminary data.</text>
</comment>
<evidence type="ECO:0000313" key="1">
    <source>
        <dbReference type="EMBL" id="EAZ93520.1"/>
    </source>
</evidence>
<organism evidence="1 2">
    <name type="scientific">Crocosphaera chwakensis CCY0110</name>
    <dbReference type="NCBI Taxonomy" id="391612"/>
    <lineage>
        <taxon>Bacteria</taxon>
        <taxon>Bacillati</taxon>
        <taxon>Cyanobacteriota</taxon>
        <taxon>Cyanophyceae</taxon>
        <taxon>Oscillatoriophycideae</taxon>
        <taxon>Chroococcales</taxon>
        <taxon>Aphanothecaceae</taxon>
        <taxon>Crocosphaera</taxon>
        <taxon>Crocosphaera chwakensis</taxon>
    </lineage>
</organism>
<gene>
    <name evidence="1" type="ORF">CY0110_17032</name>
</gene>
<proteinExistence type="predicted"/>
<sequence>MLDFKNCKETIQGQQLLLIKRLIMLRQLLQN</sequence>
<name>A3II88_9CHRO</name>
<reference evidence="1 2" key="1">
    <citation type="submission" date="2007-03" db="EMBL/GenBank/DDBJ databases">
        <authorList>
            <person name="Stal L."/>
            <person name="Ferriera S."/>
            <person name="Johnson J."/>
            <person name="Kravitz S."/>
            <person name="Beeson K."/>
            <person name="Sutton G."/>
            <person name="Rogers Y.-H."/>
            <person name="Friedman R."/>
            <person name="Frazier M."/>
            <person name="Venter J.C."/>
        </authorList>
    </citation>
    <scope>NUCLEOTIDE SEQUENCE [LARGE SCALE GENOMIC DNA]</scope>
    <source>
        <strain evidence="1 2">CCY0110</strain>
    </source>
</reference>
<accession>A3II88</accession>
<evidence type="ECO:0000313" key="2">
    <source>
        <dbReference type="Proteomes" id="UP000003781"/>
    </source>
</evidence>
<dbReference type="AlphaFoldDB" id="A3II88"/>
<dbReference type="Proteomes" id="UP000003781">
    <property type="component" value="Unassembled WGS sequence"/>
</dbReference>
<dbReference type="EMBL" id="AAXW01000002">
    <property type="protein sequence ID" value="EAZ93520.1"/>
    <property type="molecule type" value="Genomic_DNA"/>
</dbReference>
<protein>
    <submittedName>
        <fullName evidence="1">Uncharacterized protein</fullName>
    </submittedName>
</protein>
<keyword evidence="2" id="KW-1185">Reference proteome</keyword>